<accession>A0A2L2XDI7</accession>
<evidence type="ECO:0000313" key="2">
    <source>
        <dbReference type="Proteomes" id="UP000239549"/>
    </source>
</evidence>
<sequence>MSTSYRYDETVPGVIININGETILEDAGYRINTDLLTKHLEDMGLKRQ</sequence>
<keyword evidence="2" id="KW-1185">Reference proteome</keyword>
<proteinExistence type="predicted"/>
<protein>
    <submittedName>
        <fullName evidence="1">Uncharacterized protein</fullName>
    </submittedName>
</protein>
<dbReference type="AlphaFoldDB" id="A0A2L2XDI7"/>
<name>A0A2L2XDI7_9FIRM</name>
<dbReference type="EMBL" id="BFAV01000130">
    <property type="protein sequence ID" value="GBF34202.1"/>
    <property type="molecule type" value="Genomic_DNA"/>
</dbReference>
<evidence type="ECO:0000313" key="1">
    <source>
        <dbReference type="EMBL" id="GBF34202.1"/>
    </source>
</evidence>
<dbReference type="Proteomes" id="UP000239549">
    <property type="component" value="Unassembled WGS sequence"/>
</dbReference>
<organism evidence="1 2">
    <name type="scientific">Desulfocucumis palustris</name>
    <dbReference type="NCBI Taxonomy" id="1898651"/>
    <lineage>
        <taxon>Bacteria</taxon>
        <taxon>Bacillati</taxon>
        <taxon>Bacillota</taxon>
        <taxon>Clostridia</taxon>
        <taxon>Eubacteriales</taxon>
        <taxon>Desulfocucumaceae</taxon>
        <taxon>Desulfocucumis</taxon>
    </lineage>
</organism>
<gene>
    <name evidence="1" type="ORF">DCCM_3314</name>
</gene>
<comment type="caution">
    <text evidence="1">The sequence shown here is derived from an EMBL/GenBank/DDBJ whole genome shotgun (WGS) entry which is preliminary data.</text>
</comment>
<reference evidence="2" key="1">
    <citation type="submission" date="2018-02" db="EMBL/GenBank/DDBJ databases">
        <title>Genome sequence of Desulfocucumis palustris strain NAW-5.</title>
        <authorList>
            <person name="Watanabe M."/>
            <person name="Kojima H."/>
            <person name="Fukui M."/>
        </authorList>
    </citation>
    <scope>NUCLEOTIDE SEQUENCE [LARGE SCALE GENOMIC DNA]</scope>
    <source>
        <strain evidence="2">NAW-5</strain>
    </source>
</reference>